<keyword evidence="3" id="KW-1185">Reference proteome</keyword>
<feature type="compositionally biased region" description="Polar residues" evidence="1">
    <location>
        <begin position="1648"/>
        <end position="1657"/>
    </location>
</feature>
<feature type="region of interest" description="Disordered" evidence="1">
    <location>
        <begin position="1157"/>
        <end position="1179"/>
    </location>
</feature>
<reference evidence="2" key="1">
    <citation type="submission" date="2023-02" db="EMBL/GenBank/DDBJ databases">
        <title>Genome of toxic invasive species Heracleum sosnowskyi carries increased number of genes despite the absence of recent whole-genome duplications.</title>
        <authorList>
            <person name="Schelkunov M."/>
            <person name="Shtratnikova V."/>
            <person name="Makarenko M."/>
            <person name="Klepikova A."/>
            <person name="Omelchenko D."/>
            <person name="Novikova G."/>
            <person name="Obukhova E."/>
            <person name="Bogdanov V."/>
            <person name="Penin A."/>
            <person name="Logacheva M."/>
        </authorList>
    </citation>
    <scope>NUCLEOTIDE SEQUENCE</scope>
    <source>
        <strain evidence="2">Hsosn_3</strain>
        <tissue evidence="2">Leaf</tissue>
    </source>
</reference>
<feature type="region of interest" description="Disordered" evidence="1">
    <location>
        <begin position="52"/>
        <end position="92"/>
    </location>
</feature>
<feature type="region of interest" description="Disordered" evidence="1">
    <location>
        <begin position="187"/>
        <end position="250"/>
    </location>
</feature>
<organism evidence="2 3">
    <name type="scientific">Heracleum sosnowskyi</name>
    <dbReference type="NCBI Taxonomy" id="360622"/>
    <lineage>
        <taxon>Eukaryota</taxon>
        <taxon>Viridiplantae</taxon>
        <taxon>Streptophyta</taxon>
        <taxon>Embryophyta</taxon>
        <taxon>Tracheophyta</taxon>
        <taxon>Spermatophyta</taxon>
        <taxon>Magnoliopsida</taxon>
        <taxon>eudicotyledons</taxon>
        <taxon>Gunneridae</taxon>
        <taxon>Pentapetalae</taxon>
        <taxon>asterids</taxon>
        <taxon>campanulids</taxon>
        <taxon>Apiales</taxon>
        <taxon>Apiaceae</taxon>
        <taxon>Apioideae</taxon>
        <taxon>apioid superclade</taxon>
        <taxon>Tordylieae</taxon>
        <taxon>Tordyliinae</taxon>
        <taxon>Heracleum</taxon>
    </lineage>
</organism>
<evidence type="ECO:0000256" key="1">
    <source>
        <dbReference type="SAM" id="MobiDB-lite"/>
    </source>
</evidence>
<feature type="region of interest" description="Disordered" evidence="1">
    <location>
        <begin position="1504"/>
        <end position="1527"/>
    </location>
</feature>
<gene>
    <name evidence="2" type="ORF">POM88_050626</name>
</gene>
<feature type="compositionally biased region" description="Basic and acidic residues" evidence="1">
    <location>
        <begin position="69"/>
        <end position="81"/>
    </location>
</feature>
<dbReference type="GO" id="GO:0008017">
    <property type="term" value="F:microtubule binding"/>
    <property type="evidence" value="ECO:0007669"/>
    <property type="project" value="InterPro"/>
</dbReference>
<evidence type="ECO:0000313" key="2">
    <source>
        <dbReference type="EMBL" id="KAK1357370.1"/>
    </source>
</evidence>
<feature type="compositionally biased region" description="Basic and acidic residues" evidence="1">
    <location>
        <begin position="230"/>
        <end position="244"/>
    </location>
</feature>
<feature type="compositionally biased region" description="Polar residues" evidence="1">
    <location>
        <begin position="187"/>
        <end position="203"/>
    </location>
</feature>
<feature type="region of interest" description="Disordered" evidence="1">
    <location>
        <begin position="1560"/>
        <end position="1588"/>
    </location>
</feature>
<feature type="region of interest" description="Disordered" evidence="1">
    <location>
        <begin position="1610"/>
        <end position="1657"/>
    </location>
</feature>
<dbReference type="Proteomes" id="UP001237642">
    <property type="component" value="Unassembled WGS sequence"/>
</dbReference>
<feature type="compositionally biased region" description="Basic and acidic residues" evidence="1">
    <location>
        <begin position="1157"/>
        <end position="1170"/>
    </location>
</feature>
<sequence>MDSDLPLLEISGEDDSLIQQTPTLRNDAVKVTDAFFSVSPLQLPISPINQSMKNNVAPKRPGYSSPRISNKENTDFNKAEGPRLTPHQMKRRKKGYNLRKSLAWDKAFFTEEGVLDPEELSMISGTYGNSHGEALSAISEEKTKSPYSSSKCTFASQNLQAFSASKNRNNGGLLLPQHNVLAADSKVTQEVHSNSGSSCNRSGVKSGRCPRPLPSSSMKRPAHVHNTKSATKDSHLPKIPDHKSGPHSLLKASKSSMLGTSQLKHNQIAHPTVNTHKNISLESSCKNVKSTQNKEKSGPKCIQLPAKASAQPSRENMANSSLEVNLLTNTQISQNRKPTRSSEANLKPVIPSSTVFSGEGLYRPKAVAGLPPRSTSNTVGNESQLQKVKPSGLRMPSPSLGYFAQNNTQPSNIPKCTVIGSRKSVGDFRASHAPRNTEMDIPENSVTAGLSYSMQCSEVVSKAAMHKAIKSDLMVSNIKKGNVRLLPDKSSEPKRSKHAVHGDIDTEENIGRHEKHKNIKEIAYKSDTNVQITNDLKLLESGTCEKSQEDNHGRRVYTQCQDQKIDMKISLCKPENISTISDLRDEKLVNHNEISNIKKKTSTSSYNLDPQVHCLGVEQTFECNPATYSEEFQGKEANAINEFVILERNEVGESETSGSEVISAISLTRSQDGELDTNLMTEQPPLEAQSGSVEASLPVKIQDSSIGPHSRHEVESIENATSSNVGKPFLCEVSGSWVQYDQASLNEGDKSEAHSFRNDGIKVCVATNFCLDDTGEGKTVEASLIERIDNIDKESSALRASIGSEADCSQHVSQFQNFKRIHEDSGVDLLTSKSHVKISEQQHMNITETIEQFREESNLTCSDLVNGQVLNHTEICNSKSKSSTSSDNLELRSPCLEVEPNSQCNPALYFEEFQGKEANASDEFVIRENNKVHKSDSNGSKVTLALSAARSQGGEFDMYQKTEQPDLQAHFGVVEVSPAVEIEDCSIGTHSGHQIEAVENAASFSEGKHLLGVASGSLLQFDQASIYEGRSDAHSFSNDAIMEHIRNDSFLDGTDEENTVDASQIDYTGRIVEESSTSQASTGSETKCFQHLSRFQNFEKTHEGRSGVDILTNKSHVKTSHQQDMNITLTTEQFREESNLSDPCSMDSVEAYMKDKDASTSIREQPERGTKPNCTKIPQQDAVPFSNAVAGAREENDDPFVELPESVNPFACDAKNVFYVETHSLGCDISKDASRNLGVGDLKDLYSSETEGNSNGFLYKSKHSEKESEASTIAHQLSTSSDLIEGLGDHSDNFHSKNKSCILLDALELQSPCLTVEQSYQCNPELYSKEFRGGEANASNQFVIQERSTDCKSEINGSEVISAPSPAQSLKAQFDLVEVSAEVDIQDCSTDLRFRSEVVPIDNATSLNVVKPFLCEVSGSLVPYDQASIHEGGECDDHGLKNNAIMECAAADSCLDGTAMGETVEVFQNENTGRIVEESSLLRASSGSEAKCFKHSEFANLEREHDDKNEVDSLSSKSHVKTSHWQHTNITATTEQFKEESYLSGSDTISDQCSGDNAHAYMKDSDATSSMKQSERCTKPSSLVIPPPDVVPFSDEWLAAIEAAGEDILTKKSGAVQNSPPDKSLPEPSPWSPVKRKTNEIGPFDCTKYTNTQPADL</sequence>
<reference evidence="2" key="2">
    <citation type="submission" date="2023-05" db="EMBL/GenBank/DDBJ databases">
        <authorList>
            <person name="Schelkunov M.I."/>
        </authorList>
    </citation>
    <scope>NUCLEOTIDE SEQUENCE</scope>
    <source>
        <strain evidence="2">Hsosn_3</strain>
        <tissue evidence="2">Leaf</tissue>
    </source>
</reference>
<proteinExistence type="predicted"/>
<protein>
    <submittedName>
        <fullName evidence="2">Uncharacterized protein</fullName>
    </submittedName>
</protein>
<name>A0AAD8H0I2_9APIA</name>
<accession>A0AAD8H0I2</accession>
<comment type="caution">
    <text evidence="2">The sequence shown here is derived from an EMBL/GenBank/DDBJ whole genome shotgun (WGS) entry which is preliminary data.</text>
</comment>
<dbReference type="PANTHER" id="PTHR33737">
    <property type="entry name" value="OS05G0121800 PROTEIN"/>
    <property type="match status" value="1"/>
</dbReference>
<evidence type="ECO:0000313" key="3">
    <source>
        <dbReference type="Proteomes" id="UP001237642"/>
    </source>
</evidence>
<dbReference type="PANTHER" id="PTHR33737:SF19">
    <property type="entry name" value="BNAA10G12980D PROTEIN"/>
    <property type="match status" value="1"/>
</dbReference>
<dbReference type="EMBL" id="JAUIZM010000011">
    <property type="protein sequence ID" value="KAK1357370.1"/>
    <property type="molecule type" value="Genomic_DNA"/>
</dbReference>
<dbReference type="InterPro" id="IPR045882">
    <property type="entry name" value="GPT1/2"/>
</dbReference>